<evidence type="ECO:0000256" key="5">
    <source>
        <dbReference type="SAM" id="MobiDB-lite"/>
    </source>
</evidence>
<evidence type="ECO:0000259" key="6">
    <source>
        <dbReference type="SMART" id="SM00415"/>
    </source>
</evidence>
<keyword evidence="8" id="KW-1185">Reference proteome</keyword>
<evidence type="ECO:0000256" key="2">
    <source>
        <dbReference type="ARBA" id="ARBA00023125"/>
    </source>
</evidence>
<name>A0AAD2PUG7_9STRA</name>
<dbReference type="InterPro" id="IPR036388">
    <property type="entry name" value="WH-like_DNA-bd_sf"/>
</dbReference>
<keyword evidence="3" id="KW-0539">Nucleus</keyword>
<dbReference type="GO" id="GO:0005634">
    <property type="term" value="C:nucleus"/>
    <property type="evidence" value="ECO:0007669"/>
    <property type="project" value="UniProtKB-SubCell"/>
</dbReference>
<gene>
    <name evidence="7" type="ORF">CYCCA115_LOCUS12514</name>
</gene>
<dbReference type="InterPro" id="IPR036390">
    <property type="entry name" value="WH_DNA-bd_sf"/>
</dbReference>
<dbReference type="GO" id="GO:0003700">
    <property type="term" value="F:DNA-binding transcription factor activity"/>
    <property type="evidence" value="ECO:0007669"/>
    <property type="project" value="InterPro"/>
</dbReference>
<evidence type="ECO:0000256" key="4">
    <source>
        <dbReference type="RuleBase" id="RU004020"/>
    </source>
</evidence>
<accession>A0AAD2PUG7</accession>
<reference evidence="7" key="1">
    <citation type="submission" date="2023-08" db="EMBL/GenBank/DDBJ databases">
        <authorList>
            <person name="Audoor S."/>
            <person name="Bilcke G."/>
        </authorList>
    </citation>
    <scope>NUCLEOTIDE SEQUENCE</scope>
</reference>
<dbReference type="SMART" id="SM00415">
    <property type="entry name" value="HSF"/>
    <property type="match status" value="1"/>
</dbReference>
<feature type="region of interest" description="Disordered" evidence="5">
    <location>
        <begin position="1"/>
        <end position="39"/>
    </location>
</feature>
<comment type="caution">
    <text evidence="7">The sequence shown here is derived from an EMBL/GenBank/DDBJ whole genome shotgun (WGS) entry which is preliminary data.</text>
</comment>
<evidence type="ECO:0000256" key="3">
    <source>
        <dbReference type="ARBA" id="ARBA00023242"/>
    </source>
</evidence>
<dbReference type="SUPFAM" id="SSF46785">
    <property type="entry name" value="Winged helix' DNA-binding domain"/>
    <property type="match status" value="1"/>
</dbReference>
<feature type="compositionally biased region" description="Polar residues" evidence="5">
    <location>
        <begin position="27"/>
        <end position="39"/>
    </location>
</feature>
<keyword evidence="2" id="KW-0238">DNA-binding</keyword>
<dbReference type="PRINTS" id="PR00056">
    <property type="entry name" value="HSFDOMAIN"/>
</dbReference>
<dbReference type="AlphaFoldDB" id="A0AAD2PUG7"/>
<evidence type="ECO:0000313" key="8">
    <source>
        <dbReference type="Proteomes" id="UP001295423"/>
    </source>
</evidence>
<comment type="subcellular location">
    <subcellularLocation>
        <location evidence="1">Nucleus</location>
    </subcellularLocation>
</comment>
<dbReference type="FunFam" id="1.10.10.10:FF:000479">
    <property type="entry name" value="Predicted protein"/>
    <property type="match status" value="1"/>
</dbReference>
<dbReference type="Gene3D" id="1.10.10.10">
    <property type="entry name" value="Winged helix-like DNA-binding domain superfamily/Winged helix DNA-binding domain"/>
    <property type="match status" value="1"/>
</dbReference>
<sequence length="310" mass="35581">MNKQLTGTSEAETEELNPPDGLGRQKAVTSTKDPSSKQTSELNFPAKLFVILSTPGYSDIICWLPHGRSWRVLQPQQFEEKVLPHFFRHGRYASFTRQVNGWGFRRIVSGPDYNSYYHKDFLRGKPELYKKMRRPTKEEREIDETDSLPDFYSMEPLTRDLQAAKQVRAVTYASPPAQSTSSFSRSPIDRRNLSFLTPMEQHVQLQRELVMLEQRRQAILSQLQALPSIPVIPAQRMLILSQQIIRPTNAQSPIGTGFQSQLNSLRIQQSLLQQQQQQHLPVAWPHNLLGHRVSMDQSQGSSSRKTSNEE</sequence>
<proteinExistence type="inferred from homology"/>
<evidence type="ECO:0000256" key="1">
    <source>
        <dbReference type="ARBA" id="ARBA00004123"/>
    </source>
</evidence>
<dbReference type="GO" id="GO:0043565">
    <property type="term" value="F:sequence-specific DNA binding"/>
    <property type="evidence" value="ECO:0007669"/>
    <property type="project" value="InterPro"/>
</dbReference>
<dbReference type="Proteomes" id="UP001295423">
    <property type="component" value="Unassembled WGS sequence"/>
</dbReference>
<feature type="domain" description="HSF-type DNA-binding" evidence="6">
    <location>
        <begin position="40"/>
        <end position="135"/>
    </location>
</feature>
<evidence type="ECO:0000313" key="7">
    <source>
        <dbReference type="EMBL" id="CAJ1950285.1"/>
    </source>
</evidence>
<dbReference type="PANTHER" id="PTHR10015:SF206">
    <property type="entry name" value="HSF-TYPE DNA-BINDING DOMAIN-CONTAINING PROTEIN"/>
    <property type="match status" value="1"/>
</dbReference>
<protein>
    <recommendedName>
        <fullName evidence="6">HSF-type DNA-binding domain-containing protein</fullName>
    </recommendedName>
</protein>
<dbReference type="InterPro" id="IPR000232">
    <property type="entry name" value="HSF_DNA-bd"/>
</dbReference>
<organism evidence="7 8">
    <name type="scientific">Cylindrotheca closterium</name>
    <dbReference type="NCBI Taxonomy" id="2856"/>
    <lineage>
        <taxon>Eukaryota</taxon>
        <taxon>Sar</taxon>
        <taxon>Stramenopiles</taxon>
        <taxon>Ochrophyta</taxon>
        <taxon>Bacillariophyta</taxon>
        <taxon>Bacillariophyceae</taxon>
        <taxon>Bacillariophycidae</taxon>
        <taxon>Bacillariales</taxon>
        <taxon>Bacillariaceae</taxon>
        <taxon>Cylindrotheca</taxon>
    </lineage>
</organism>
<dbReference type="EMBL" id="CAKOGP040001759">
    <property type="protein sequence ID" value="CAJ1950285.1"/>
    <property type="molecule type" value="Genomic_DNA"/>
</dbReference>
<dbReference type="Pfam" id="PF00447">
    <property type="entry name" value="HSF_DNA-bind"/>
    <property type="match status" value="1"/>
</dbReference>
<feature type="compositionally biased region" description="Polar residues" evidence="5">
    <location>
        <begin position="1"/>
        <end position="10"/>
    </location>
</feature>
<dbReference type="PANTHER" id="PTHR10015">
    <property type="entry name" value="HEAT SHOCK TRANSCRIPTION FACTOR"/>
    <property type="match status" value="1"/>
</dbReference>
<comment type="similarity">
    <text evidence="4">Belongs to the HSF family.</text>
</comment>